<dbReference type="RefSeq" id="WP_420041339.1">
    <property type="nucleotide sequence ID" value="NZ_CP128986.1"/>
</dbReference>
<evidence type="ECO:0000313" key="2">
    <source>
        <dbReference type="EMBL" id="WOC12079.1"/>
    </source>
</evidence>
<organism evidence="2">
    <name type="scientific">Gordonia sp. MP11Mi</name>
    <dbReference type="NCBI Taxonomy" id="3022769"/>
    <lineage>
        <taxon>Bacteria</taxon>
        <taxon>Bacillati</taxon>
        <taxon>Actinomycetota</taxon>
        <taxon>Actinomycetes</taxon>
        <taxon>Mycobacteriales</taxon>
        <taxon>Gordoniaceae</taxon>
        <taxon>Gordonia</taxon>
    </lineage>
</organism>
<dbReference type="GO" id="GO:0005524">
    <property type="term" value="F:ATP binding"/>
    <property type="evidence" value="ECO:0007669"/>
    <property type="project" value="InterPro"/>
</dbReference>
<dbReference type="InterPro" id="IPR003439">
    <property type="entry name" value="ABC_transporter-like_ATP-bd"/>
</dbReference>
<gene>
    <name evidence="2" type="ORF">MP11Mi_11610</name>
</gene>
<sequence length="232" mass="24849">MTSLPLTAAVVARGLAKRGPSGPVYGPVDLDVPAGGLTVLHGPSGSGRTCLLLTVAGRMKPKSGQLSVFGATTPKAIFKIAAIGAVDDLDAVYDAARVTDLVTEKLRWDSPWFRFVRRRAQSVEEVCRPVFGPLPVPSPRAYVEDLHELDVALLRIALANTRRPPLLVVGGVDQLSSVADQRALLQRLVDLGRQQTVITATGNPVDDDLGHRQVIDMPNLTQNNLVHDEGTN</sequence>
<dbReference type="Pfam" id="PF00005">
    <property type="entry name" value="ABC_tran"/>
    <property type="match status" value="1"/>
</dbReference>
<evidence type="ECO:0000259" key="1">
    <source>
        <dbReference type="Pfam" id="PF00005"/>
    </source>
</evidence>
<name>A0AA97CUJ1_9ACTN</name>
<dbReference type="GO" id="GO:0016887">
    <property type="term" value="F:ATP hydrolysis activity"/>
    <property type="evidence" value="ECO:0007669"/>
    <property type="project" value="InterPro"/>
</dbReference>
<reference evidence="2" key="1">
    <citation type="submission" date="2023-06" db="EMBL/GenBank/DDBJ databases">
        <title>Gordonia sp. nov. and Pseudochrobactrum sp. nov., two species isolated from the burying beetle Nicrophorus vespilloides.</title>
        <authorList>
            <person name="Poehlein A."/>
            <person name="Guzman J."/>
            <person name="Daniel R."/>
            <person name="Vilcinskas A."/>
        </authorList>
    </citation>
    <scope>NUCLEOTIDE SEQUENCE</scope>
    <source>
        <strain evidence="2">MP11Mi</strain>
    </source>
</reference>
<dbReference type="Gene3D" id="3.40.50.300">
    <property type="entry name" value="P-loop containing nucleotide triphosphate hydrolases"/>
    <property type="match status" value="1"/>
</dbReference>
<protein>
    <recommendedName>
        <fullName evidence="1">ABC transporter domain-containing protein</fullName>
    </recommendedName>
</protein>
<dbReference type="SUPFAM" id="SSF52540">
    <property type="entry name" value="P-loop containing nucleoside triphosphate hydrolases"/>
    <property type="match status" value="1"/>
</dbReference>
<dbReference type="AlphaFoldDB" id="A0AA97CUJ1"/>
<accession>A0AA97CUJ1</accession>
<feature type="domain" description="ABC transporter" evidence="1">
    <location>
        <begin position="27"/>
        <end position="75"/>
    </location>
</feature>
<dbReference type="EMBL" id="CP128986">
    <property type="protein sequence ID" value="WOC12079.1"/>
    <property type="molecule type" value="Genomic_DNA"/>
</dbReference>
<dbReference type="InterPro" id="IPR027417">
    <property type="entry name" value="P-loop_NTPase"/>
</dbReference>
<proteinExistence type="predicted"/>